<comment type="subcellular location">
    <subcellularLocation>
        <location evidence="8">Cytoplasm</location>
    </subcellularLocation>
</comment>
<dbReference type="SUPFAM" id="SSF52317">
    <property type="entry name" value="Class I glutamine amidotransferase-like"/>
    <property type="match status" value="1"/>
</dbReference>
<dbReference type="Pfam" id="PF13507">
    <property type="entry name" value="GATase_5"/>
    <property type="match status" value="1"/>
</dbReference>
<keyword evidence="4 8" id="KW-0658">Purine biosynthesis</keyword>
<evidence type="ECO:0000256" key="6">
    <source>
        <dbReference type="ARBA" id="ARBA00022840"/>
    </source>
</evidence>
<evidence type="ECO:0000256" key="7">
    <source>
        <dbReference type="ARBA" id="ARBA00022962"/>
    </source>
</evidence>
<keyword evidence="2 8" id="KW-0436">Ligase</keyword>
<comment type="function">
    <text evidence="8">Part of the phosphoribosylformylglycinamidine synthase complex involved in the purines biosynthetic pathway. Catalyzes the ATP-dependent conversion of formylglycinamide ribonucleotide (FGAR) and glutamine to yield formylglycinamidine ribonucleotide (FGAM) and glutamate. The FGAM synthase complex is composed of three subunits. PurQ produces an ammonia molecule by converting glutamine to glutamate. PurL transfers the ammonia molecule to FGAR to form FGAM in an ATP-dependent manner. PurS interacts with PurQ and PurL and is thought to assist in the transfer of the ammonia molecule from PurQ to PurL.</text>
</comment>
<evidence type="ECO:0000313" key="9">
    <source>
        <dbReference type="EMBL" id="CAD7287103.1"/>
    </source>
</evidence>
<dbReference type="InterPro" id="IPR010075">
    <property type="entry name" value="PRibForGlyAmidine_synth_PurQ"/>
</dbReference>
<dbReference type="SMART" id="SM01211">
    <property type="entry name" value="GATase_5"/>
    <property type="match status" value="1"/>
</dbReference>
<dbReference type="InterPro" id="IPR029062">
    <property type="entry name" value="Class_I_gatase-like"/>
</dbReference>
<name>A0ABN7K3H9_9BACT</name>
<keyword evidence="1 8" id="KW-0963">Cytoplasm</keyword>
<sequence>MKVAILLFPGTNCETDTSYAFKMLGCQTQIIWHKDEHINADLVVLPGGFSYGDYLRTAAIAKFSPAMKAVMQHAKRGGYILGICNGFQMLLELGLLPGAMRRNETMSFISKYQPLKVISNSNKFLSNLSVGDIVNIPVAHGEGNYFTDANTLKKLYDNEQVLLKYCDENGTEINLNGSVDNIAGICDESKKIFGLMPHPERACEKILYSDDGLKMLKGLVC</sequence>
<dbReference type="CDD" id="cd01740">
    <property type="entry name" value="GATase1_FGAR_AT"/>
    <property type="match status" value="1"/>
</dbReference>
<keyword evidence="6 8" id="KW-0067">ATP-binding</keyword>
<feature type="active site" evidence="8">
    <location>
        <position position="198"/>
    </location>
</feature>
<dbReference type="Proteomes" id="UP000789359">
    <property type="component" value="Unassembled WGS sequence"/>
</dbReference>
<comment type="caution">
    <text evidence="9">The sequence shown here is derived from an EMBL/GenBank/DDBJ whole genome shotgun (WGS) entry which is preliminary data.</text>
</comment>
<dbReference type="PANTHER" id="PTHR47552">
    <property type="entry name" value="PHOSPHORIBOSYLFORMYLGLYCINAMIDINE SYNTHASE SUBUNIT PURQ"/>
    <property type="match status" value="1"/>
</dbReference>
<feature type="active site" evidence="8">
    <location>
        <position position="200"/>
    </location>
</feature>
<feature type="active site" description="Nucleophile" evidence="8">
    <location>
        <position position="84"/>
    </location>
</feature>
<evidence type="ECO:0000256" key="3">
    <source>
        <dbReference type="ARBA" id="ARBA00022741"/>
    </source>
</evidence>
<dbReference type="NCBIfam" id="NF002957">
    <property type="entry name" value="PRK03619.1"/>
    <property type="match status" value="1"/>
</dbReference>
<dbReference type="EC" id="6.3.5.3" evidence="8"/>
<dbReference type="RefSeq" id="WP_230056504.1">
    <property type="nucleotide sequence ID" value="NZ_CAJHOE010000001.1"/>
</dbReference>
<evidence type="ECO:0000313" key="10">
    <source>
        <dbReference type="Proteomes" id="UP000789359"/>
    </source>
</evidence>
<dbReference type="Gene3D" id="3.40.50.880">
    <property type="match status" value="1"/>
</dbReference>
<comment type="pathway">
    <text evidence="8">Purine metabolism; IMP biosynthesis via de novo pathway; 5-amino-1-(5-phospho-D-ribosyl)imidazole from N(2)-formyl-N(1)-(5-phospho-D-ribosyl)glycinamide: step 1/2.</text>
</comment>
<organism evidence="9 10">
    <name type="scientific">Campylobacter suis</name>
    <dbReference type="NCBI Taxonomy" id="2790657"/>
    <lineage>
        <taxon>Bacteria</taxon>
        <taxon>Pseudomonadati</taxon>
        <taxon>Campylobacterota</taxon>
        <taxon>Epsilonproteobacteria</taxon>
        <taxon>Campylobacterales</taxon>
        <taxon>Campylobacteraceae</taxon>
        <taxon>Campylobacter</taxon>
    </lineage>
</organism>
<dbReference type="NCBIfam" id="TIGR01737">
    <property type="entry name" value="FGAM_synth_I"/>
    <property type="match status" value="1"/>
</dbReference>
<gene>
    <name evidence="8 9" type="primary">purQ</name>
    <name evidence="9" type="ORF">LMG8286_00734</name>
</gene>
<dbReference type="EC" id="3.5.1.2" evidence="8"/>
<keyword evidence="7 8" id="KW-0315">Glutamine amidotransferase</keyword>
<dbReference type="PIRSF" id="PIRSF001586">
    <property type="entry name" value="FGAM_synth_I"/>
    <property type="match status" value="1"/>
</dbReference>
<protein>
    <recommendedName>
        <fullName evidence="8">Phosphoribosylformylglycinamidine synthase subunit PurQ</fullName>
        <shortName evidence="8">FGAM synthase</shortName>
        <ecNumber evidence="8">6.3.5.3</ecNumber>
    </recommendedName>
    <alternativeName>
        <fullName evidence="8">Formylglycinamide ribonucleotide amidotransferase subunit I</fullName>
        <shortName evidence="8">FGAR amidotransferase I</shortName>
        <shortName evidence="8">FGAR-AT I</shortName>
    </alternativeName>
    <alternativeName>
        <fullName evidence="8">Glutaminase PurQ</fullName>
        <ecNumber evidence="8">3.5.1.2</ecNumber>
    </alternativeName>
    <alternativeName>
        <fullName evidence="8">Phosphoribosylformylglycinamidine synthase subunit I</fullName>
    </alternativeName>
</protein>
<dbReference type="HAMAP" id="MF_00421">
    <property type="entry name" value="PurQ"/>
    <property type="match status" value="1"/>
</dbReference>
<evidence type="ECO:0000256" key="2">
    <source>
        <dbReference type="ARBA" id="ARBA00022598"/>
    </source>
</evidence>
<comment type="subunit">
    <text evidence="8">Part of the FGAM synthase complex composed of 1 PurL, 1 PurQ and 2 PurS subunits.</text>
</comment>
<keyword evidence="5 8" id="KW-0378">Hydrolase</keyword>
<evidence type="ECO:0000256" key="5">
    <source>
        <dbReference type="ARBA" id="ARBA00022801"/>
    </source>
</evidence>
<evidence type="ECO:0000256" key="8">
    <source>
        <dbReference type="HAMAP-Rule" id="MF_00421"/>
    </source>
</evidence>
<keyword evidence="10" id="KW-1185">Reference proteome</keyword>
<comment type="catalytic activity">
    <reaction evidence="8">
        <text>N(2)-formyl-N(1)-(5-phospho-beta-D-ribosyl)glycinamide + L-glutamine + ATP + H2O = 2-formamido-N(1)-(5-O-phospho-beta-D-ribosyl)acetamidine + L-glutamate + ADP + phosphate + H(+)</text>
        <dbReference type="Rhea" id="RHEA:17129"/>
        <dbReference type="ChEBI" id="CHEBI:15377"/>
        <dbReference type="ChEBI" id="CHEBI:15378"/>
        <dbReference type="ChEBI" id="CHEBI:29985"/>
        <dbReference type="ChEBI" id="CHEBI:30616"/>
        <dbReference type="ChEBI" id="CHEBI:43474"/>
        <dbReference type="ChEBI" id="CHEBI:58359"/>
        <dbReference type="ChEBI" id="CHEBI:147286"/>
        <dbReference type="ChEBI" id="CHEBI:147287"/>
        <dbReference type="ChEBI" id="CHEBI:456216"/>
        <dbReference type="EC" id="6.3.5.3"/>
    </reaction>
</comment>
<dbReference type="EMBL" id="CAJHOE010000001">
    <property type="protein sequence ID" value="CAD7287103.1"/>
    <property type="molecule type" value="Genomic_DNA"/>
</dbReference>
<dbReference type="PANTHER" id="PTHR47552:SF1">
    <property type="entry name" value="PHOSPHORIBOSYLFORMYLGLYCINAMIDINE SYNTHASE SUBUNIT PURQ"/>
    <property type="match status" value="1"/>
</dbReference>
<evidence type="ECO:0000256" key="1">
    <source>
        <dbReference type="ARBA" id="ARBA00022490"/>
    </source>
</evidence>
<proteinExistence type="inferred from homology"/>
<dbReference type="PROSITE" id="PS51273">
    <property type="entry name" value="GATASE_TYPE_1"/>
    <property type="match status" value="1"/>
</dbReference>
<dbReference type="GO" id="GO:0004642">
    <property type="term" value="F:phosphoribosylformylglycinamidine synthase activity"/>
    <property type="evidence" value="ECO:0007669"/>
    <property type="project" value="UniProtKB-EC"/>
</dbReference>
<keyword evidence="3 8" id="KW-0547">Nucleotide-binding</keyword>
<comment type="catalytic activity">
    <reaction evidence="8">
        <text>L-glutamine + H2O = L-glutamate + NH4(+)</text>
        <dbReference type="Rhea" id="RHEA:15889"/>
        <dbReference type="ChEBI" id="CHEBI:15377"/>
        <dbReference type="ChEBI" id="CHEBI:28938"/>
        <dbReference type="ChEBI" id="CHEBI:29985"/>
        <dbReference type="ChEBI" id="CHEBI:58359"/>
        <dbReference type="EC" id="3.5.1.2"/>
    </reaction>
</comment>
<evidence type="ECO:0000256" key="4">
    <source>
        <dbReference type="ARBA" id="ARBA00022755"/>
    </source>
</evidence>
<reference evidence="9 10" key="1">
    <citation type="submission" date="2020-11" db="EMBL/GenBank/DDBJ databases">
        <authorList>
            <person name="Peeters C."/>
        </authorList>
    </citation>
    <scope>NUCLEOTIDE SEQUENCE [LARGE SCALE GENOMIC DNA]</scope>
    <source>
        <strain evidence="9 10">LMG 8286</strain>
    </source>
</reference>
<accession>A0ABN7K3H9</accession>